<dbReference type="EMBL" id="CP002868">
    <property type="protein sequence ID" value="AEJ20939.1"/>
    <property type="molecule type" value="Genomic_DNA"/>
</dbReference>
<dbReference type="InterPro" id="IPR035906">
    <property type="entry name" value="MetI-like_sf"/>
</dbReference>
<evidence type="ECO:0000256" key="3">
    <source>
        <dbReference type="ARBA" id="ARBA00022475"/>
    </source>
</evidence>
<dbReference type="GO" id="GO:0005886">
    <property type="term" value="C:plasma membrane"/>
    <property type="evidence" value="ECO:0007669"/>
    <property type="project" value="UniProtKB-SubCell"/>
</dbReference>
<dbReference type="Pfam" id="PF00528">
    <property type="entry name" value="BPD_transp_1"/>
    <property type="match status" value="1"/>
</dbReference>
<evidence type="ECO:0000256" key="4">
    <source>
        <dbReference type="ARBA" id="ARBA00022692"/>
    </source>
</evidence>
<dbReference type="InterPro" id="IPR050901">
    <property type="entry name" value="BP-dep_ABC_trans_perm"/>
</dbReference>
<keyword evidence="4 7" id="KW-0812">Transmembrane</keyword>
<dbReference type="AlphaFoldDB" id="F8F2F7"/>
<evidence type="ECO:0000313" key="10">
    <source>
        <dbReference type="Proteomes" id="UP000000503"/>
    </source>
</evidence>
<keyword evidence="10" id="KW-1185">Reference proteome</keyword>
<comment type="subcellular location">
    <subcellularLocation>
        <location evidence="1 7">Cell membrane</location>
        <topology evidence="1 7">Multi-pass membrane protein</topology>
    </subcellularLocation>
</comment>
<feature type="transmembrane region" description="Helical" evidence="7">
    <location>
        <begin position="180"/>
        <end position="204"/>
    </location>
</feature>
<dbReference type="RefSeq" id="WP_013970217.1">
    <property type="nucleotide sequence ID" value="NC_015732.1"/>
</dbReference>
<proteinExistence type="inferred from homology"/>
<keyword evidence="2 7" id="KW-0813">Transport</keyword>
<dbReference type="Proteomes" id="UP000000503">
    <property type="component" value="Chromosome"/>
</dbReference>
<organism evidence="9 10">
    <name type="scientific">Gracilinema caldarium (strain ATCC 51460 / DSM 7334 / H1)</name>
    <name type="common">Treponema caldarium</name>
    <dbReference type="NCBI Taxonomy" id="744872"/>
    <lineage>
        <taxon>Bacteria</taxon>
        <taxon>Pseudomonadati</taxon>
        <taxon>Spirochaetota</taxon>
        <taxon>Spirochaetia</taxon>
        <taxon>Spirochaetales</taxon>
        <taxon>Breznakiellaceae</taxon>
        <taxon>Gracilinema</taxon>
    </lineage>
</organism>
<evidence type="ECO:0000256" key="1">
    <source>
        <dbReference type="ARBA" id="ARBA00004651"/>
    </source>
</evidence>
<name>F8F2F7_GRAC1</name>
<accession>F8F2F7</accession>
<dbReference type="InterPro" id="IPR000515">
    <property type="entry name" value="MetI-like"/>
</dbReference>
<feature type="transmembrane region" description="Helical" evidence="7">
    <location>
        <begin position="236"/>
        <end position="257"/>
    </location>
</feature>
<dbReference type="PANTHER" id="PTHR32243:SF18">
    <property type="entry name" value="INNER MEMBRANE ABC TRANSPORTER PERMEASE PROTEIN YCJP"/>
    <property type="match status" value="1"/>
</dbReference>
<evidence type="ECO:0000256" key="7">
    <source>
        <dbReference type="RuleBase" id="RU363032"/>
    </source>
</evidence>
<dbReference type="eggNOG" id="COG0395">
    <property type="taxonomic scope" value="Bacteria"/>
</dbReference>
<keyword evidence="6 7" id="KW-0472">Membrane</keyword>
<dbReference type="GO" id="GO:0055085">
    <property type="term" value="P:transmembrane transport"/>
    <property type="evidence" value="ECO:0007669"/>
    <property type="project" value="InterPro"/>
</dbReference>
<keyword evidence="3" id="KW-1003">Cell membrane</keyword>
<feature type="domain" description="ABC transmembrane type-1" evidence="8">
    <location>
        <begin position="70"/>
        <end position="257"/>
    </location>
</feature>
<evidence type="ECO:0000256" key="2">
    <source>
        <dbReference type="ARBA" id="ARBA00022448"/>
    </source>
</evidence>
<sequence length="272" mass="30513">MTAKRFAGKLLFFILILCIVVPVLFPLIWIFISSIKTQVDITAYPPKWIFTPTLQNYSRVFTEQNFIQFFYNSTVVGVTAVVFSLILGLPAAYSIARYKQEKLGLLILVARLMPGIALLLPWYLLFSRLMLVDTYVALILSHMLISLPIVVWIMTSFFASVPLEIEESARVDGATHQRTFLEIVLPVSTPGIVTSTTLAFLFSWNNFMFSQVLSMEKTKTLPIAVYNFVSYAEVDWGAVMAATVVIIAPAIILTMLFQKYVVRGLTMGAVKG</sequence>
<dbReference type="KEGG" id="scd:Spica_2846"/>
<evidence type="ECO:0000256" key="5">
    <source>
        <dbReference type="ARBA" id="ARBA00022989"/>
    </source>
</evidence>
<protein>
    <submittedName>
        <fullName evidence="9">ABC-type transporter, integral membrane subunit</fullName>
    </submittedName>
</protein>
<feature type="transmembrane region" description="Helical" evidence="7">
    <location>
        <begin position="12"/>
        <end position="32"/>
    </location>
</feature>
<evidence type="ECO:0000259" key="8">
    <source>
        <dbReference type="PROSITE" id="PS50928"/>
    </source>
</evidence>
<dbReference type="PROSITE" id="PS50928">
    <property type="entry name" value="ABC_TM1"/>
    <property type="match status" value="1"/>
</dbReference>
<dbReference type="OrthoDB" id="9810086at2"/>
<dbReference type="PANTHER" id="PTHR32243">
    <property type="entry name" value="MALTOSE TRANSPORT SYSTEM PERMEASE-RELATED"/>
    <property type="match status" value="1"/>
</dbReference>
<feature type="transmembrane region" description="Helical" evidence="7">
    <location>
        <begin position="135"/>
        <end position="159"/>
    </location>
</feature>
<feature type="transmembrane region" description="Helical" evidence="7">
    <location>
        <begin position="103"/>
        <end position="123"/>
    </location>
</feature>
<dbReference type="Gene3D" id="1.10.3720.10">
    <property type="entry name" value="MetI-like"/>
    <property type="match status" value="1"/>
</dbReference>
<dbReference type="STRING" id="744872.Spica_2846"/>
<feature type="transmembrane region" description="Helical" evidence="7">
    <location>
        <begin position="69"/>
        <end position="91"/>
    </location>
</feature>
<gene>
    <name evidence="9" type="ordered locus">Spica_2846</name>
</gene>
<reference evidence="10" key="1">
    <citation type="journal article" date="2013" name="Stand. Genomic Sci.">
        <title>Genome sequence of the thermophilic fresh-water bacterium Spirochaeta caldaria type strain (H1(T)), reclassification of Spirochaeta caldaria, Spirochaeta stenostrepta, and Spirochaeta zuelzerae in the genus Treponema as Treponema caldaria comb. nov., Treponema stenostrepta comb. nov., and Treponema zuelzerae comb. nov., and emendation of the genus Treponema.</title>
        <authorList>
            <person name="Abt B."/>
            <person name="Goker M."/>
            <person name="Scheuner C."/>
            <person name="Han C."/>
            <person name="Lu M."/>
            <person name="Misra M."/>
            <person name="Lapidus A."/>
            <person name="Nolan M."/>
            <person name="Lucas S."/>
            <person name="Hammon N."/>
            <person name="Deshpande S."/>
            <person name="Cheng J.F."/>
            <person name="Tapia R."/>
            <person name="Goodwin L.A."/>
            <person name="Pitluck S."/>
            <person name="Liolios K."/>
            <person name="Pagani I."/>
            <person name="Ivanova N."/>
            <person name="Mavromatis K."/>
            <person name="Mikhailova N."/>
            <person name="Huntemann M."/>
            <person name="Pati A."/>
            <person name="Chen A."/>
            <person name="Palaniappan K."/>
            <person name="Land M."/>
            <person name="Hauser L."/>
            <person name="Jeffries C.D."/>
            <person name="Rohde M."/>
            <person name="Spring S."/>
            <person name="Gronow S."/>
            <person name="Detter J.C."/>
            <person name="Bristow J."/>
            <person name="Eisen J.A."/>
            <person name="Markowitz V."/>
            <person name="Hugenholtz P."/>
            <person name="Kyrpides N.C."/>
            <person name="Woyke T."/>
            <person name="Klenk H.P."/>
        </authorList>
    </citation>
    <scope>NUCLEOTIDE SEQUENCE</scope>
    <source>
        <strain evidence="10">ATCC 51460 / DSM 7334 / H1</strain>
    </source>
</reference>
<dbReference type="CDD" id="cd06261">
    <property type="entry name" value="TM_PBP2"/>
    <property type="match status" value="1"/>
</dbReference>
<comment type="similarity">
    <text evidence="7">Belongs to the binding-protein-dependent transport system permease family.</text>
</comment>
<evidence type="ECO:0000313" key="9">
    <source>
        <dbReference type="EMBL" id="AEJ20939.1"/>
    </source>
</evidence>
<dbReference type="SUPFAM" id="SSF161098">
    <property type="entry name" value="MetI-like"/>
    <property type="match status" value="1"/>
</dbReference>
<dbReference type="HOGENOM" id="CLU_016047_1_2_12"/>
<keyword evidence="5 7" id="KW-1133">Transmembrane helix</keyword>
<evidence type="ECO:0000256" key="6">
    <source>
        <dbReference type="ARBA" id="ARBA00023136"/>
    </source>
</evidence>